<keyword evidence="10" id="KW-0067">ATP-binding</keyword>
<evidence type="ECO:0000313" key="17">
    <source>
        <dbReference type="Proteomes" id="UP001597180"/>
    </source>
</evidence>
<evidence type="ECO:0000256" key="7">
    <source>
        <dbReference type="ARBA" id="ARBA00022692"/>
    </source>
</evidence>
<dbReference type="Proteomes" id="UP001597180">
    <property type="component" value="Unassembled WGS sequence"/>
</dbReference>
<feature type="domain" description="Histidine kinase" evidence="15">
    <location>
        <begin position="121"/>
        <end position="328"/>
    </location>
</feature>
<evidence type="ECO:0000256" key="12">
    <source>
        <dbReference type="ARBA" id="ARBA00023012"/>
    </source>
</evidence>
<comment type="catalytic activity">
    <reaction evidence="1">
        <text>ATP + protein L-histidine = ADP + protein N-phospho-L-histidine.</text>
        <dbReference type="EC" id="2.7.13.3"/>
    </reaction>
</comment>
<accession>A0ABW3UYG4</accession>
<dbReference type="InterPro" id="IPR005467">
    <property type="entry name" value="His_kinase_dom"/>
</dbReference>
<feature type="transmembrane region" description="Helical" evidence="14">
    <location>
        <begin position="12"/>
        <end position="29"/>
    </location>
</feature>
<keyword evidence="13 14" id="KW-0472">Membrane</keyword>
<organism evidence="16 17">
    <name type="scientific">Paenibacillus vulneris</name>
    <dbReference type="NCBI Taxonomy" id="1133364"/>
    <lineage>
        <taxon>Bacteria</taxon>
        <taxon>Bacillati</taxon>
        <taxon>Bacillota</taxon>
        <taxon>Bacilli</taxon>
        <taxon>Bacillales</taxon>
        <taxon>Paenibacillaceae</taxon>
        <taxon>Paenibacillus</taxon>
    </lineage>
</organism>
<dbReference type="Pfam" id="PF02518">
    <property type="entry name" value="HATPase_c"/>
    <property type="match status" value="1"/>
</dbReference>
<evidence type="ECO:0000256" key="1">
    <source>
        <dbReference type="ARBA" id="ARBA00000085"/>
    </source>
</evidence>
<evidence type="ECO:0000256" key="13">
    <source>
        <dbReference type="ARBA" id="ARBA00023136"/>
    </source>
</evidence>
<comment type="caution">
    <text evidence="16">The sequence shown here is derived from an EMBL/GenBank/DDBJ whole genome shotgun (WGS) entry which is preliminary data.</text>
</comment>
<dbReference type="PRINTS" id="PR00344">
    <property type="entry name" value="BCTRLSENSOR"/>
</dbReference>
<reference evidence="17" key="1">
    <citation type="journal article" date="2019" name="Int. J. Syst. Evol. Microbiol.">
        <title>The Global Catalogue of Microorganisms (GCM) 10K type strain sequencing project: providing services to taxonomists for standard genome sequencing and annotation.</title>
        <authorList>
            <consortium name="The Broad Institute Genomics Platform"/>
            <consortium name="The Broad Institute Genome Sequencing Center for Infectious Disease"/>
            <person name="Wu L."/>
            <person name="Ma J."/>
        </authorList>
    </citation>
    <scope>NUCLEOTIDE SEQUENCE [LARGE SCALE GENOMIC DNA]</scope>
    <source>
        <strain evidence="17">CCUG 53270</strain>
    </source>
</reference>
<dbReference type="InterPro" id="IPR036890">
    <property type="entry name" value="HATPase_C_sf"/>
</dbReference>
<keyword evidence="7 14" id="KW-0812">Transmembrane</keyword>
<dbReference type="InterPro" id="IPR003594">
    <property type="entry name" value="HATPase_dom"/>
</dbReference>
<keyword evidence="17" id="KW-1185">Reference proteome</keyword>
<evidence type="ECO:0000256" key="14">
    <source>
        <dbReference type="SAM" id="Phobius"/>
    </source>
</evidence>
<dbReference type="GO" id="GO:0016301">
    <property type="term" value="F:kinase activity"/>
    <property type="evidence" value="ECO:0007669"/>
    <property type="project" value="UniProtKB-KW"/>
</dbReference>
<evidence type="ECO:0000256" key="11">
    <source>
        <dbReference type="ARBA" id="ARBA00022989"/>
    </source>
</evidence>
<dbReference type="InterPro" id="IPR003661">
    <property type="entry name" value="HisK_dim/P_dom"/>
</dbReference>
<keyword evidence="11 14" id="KW-1133">Transmembrane helix</keyword>
<dbReference type="SUPFAM" id="SSF55874">
    <property type="entry name" value="ATPase domain of HSP90 chaperone/DNA topoisomerase II/histidine kinase"/>
    <property type="match status" value="1"/>
</dbReference>
<keyword evidence="12" id="KW-0902">Two-component regulatory system</keyword>
<proteinExistence type="predicted"/>
<sequence>MKLFWKDHAPLLLFYFAQMPLVPLLYWLTGEGRSIEIALYGMLLSISVLTLYLGYRYYSQKGLYRQLSTPPLQGNEALEPLGETPLAEATRELLNHYDRYGQEQLLRYRSSMEQHIVFVHRWVHQMKTPLSVIQLTAEELDGPEADSIMEELERLKKGMEMVIHTSRLERFEQDFKVGRTPLLQVVSQALAENRRLFIRKGITPNIQLEEHWIVYSDAKWLQFMLGQLLINAANYTAGEGKKVFVRAYERDADTVLEIRDQGIGIAKEDLNRVFNPYFTGERGRLYHESTGMGLYLVREICNRLGHTVELESEPGMGTVVRLTFGQYKPPVS</sequence>
<dbReference type="Gene3D" id="3.30.565.10">
    <property type="entry name" value="Histidine kinase-like ATPase, C-terminal domain"/>
    <property type="match status" value="1"/>
</dbReference>
<dbReference type="InterPro" id="IPR004358">
    <property type="entry name" value="Sig_transdc_His_kin-like_C"/>
</dbReference>
<protein>
    <recommendedName>
        <fullName evidence="3">histidine kinase</fullName>
        <ecNumber evidence="3">2.7.13.3</ecNumber>
    </recommendedName>
</protein>
<dbReference type="PANTHER" id="PTHR45453">
    <property type="entry name" value="PHOSPHATE REGULON SENSOR PROTEIN PHOR"/>
    <property type="match status" value="1"/>
</dbReference>
<evidence type="ECO:0000256" key="10">
    <source>
        <dbReference type="ARBA" id="ARBA00022840"/>
    </source>
</evidence>
<keyword evidence="5" id="KW-0597">Phosphoprotein</keyword>
<dbReference type="RefSeq" id="WP_345594125.1">
    <property type="nucleotide sequence ID" value="NZ_BAABJG010000052.1"/>
</dbReference>
<evidence type="ECO:0000256" key="9">
    <source>
        <dbReference type="ARBA" id="ARBA00022777"/>
    </source>
</evidence>
<evidence type="ECO:0000256" key="2">
    <source>
        <dbReference type="ARBA" id="ARBA00004651"/>
    </source>
</evidence>
<evidence type="ECO:0000256" key="3">
    <source>
        <dbReference type="ARBA" id="ARBA00012438"/>
    </source>
</evidence>
<dbReference type="EMBL" id="JBHTLU010000058">
    <property type="protein sequence ID" value="MFD1225344.1"/>
    <property type="molecule type" value="Genomic_DNA"/>
</dbReference>
<keyword evidence="6" id="KW-0808">Transferase</keyword>
<feature type="transmembrane region" description="Helical" evidence="14">
    <location>
        <begin position="35"/>
        <end position="55"/>
    </location>
</feature>
<dbReference type="PANTHER" id="PTHR45453:SF2">
    <property type="entry name" value="HISTIDINE KINASE"/>
    <property type="match status" value="1"/>
</dbReference>
<name>A0ABW3UYG4_9BACL</name>
<evidence type="ECO:0000313" key="16">
    <source>
        <dbReference type="EMBL" id="MFD1225344.1"/>
    </source>
</evidence>
<keyword evidence="8" id="KW-0547">Nucleotide-binding</keyword>
<evidence type="ECO:0000259" key="15">
    <source>
        <dbReference type="PROSITE" id="PS50109"/>
    </source>
</evidence>
<comment type="subcellular location">
    <subcellularLocation>
        <location evidence="2">Cell membrane</location>
        <topology evidence="2">Multi-pass membrane protein</topology>
    </subcellularLocation>
</comment>
<gene>
    <name evidence="16" type="ORF">ACFQ4B_35210</name>
</gene>
<dbReference type="InterPro" id="IPR050351">
    <property type="entry name" value="BphY/WalK/GraS-like"/>
</dbReference>
<evidence type="ECO:0000256" key="6">
    <source>
        <dbReference type="ARBA" id="ARBA00022679"/>
    </source>
</evidence>
<dbReference type="SMART" id="SM00388">
    <property type="entry name" value="HisKA"/>
    <property type="match status" value="1"/>
</dbReference>
<keyword evidence="9 16" id="KW-0418">Kinase</keyword>
<dbReference type="EC" id="2.7.13.3" evidence="3"/>
<keyword evidence="4" id="KW-1003">Cell membrane</keyword>
<evidence type="ECO:0000256" key="4">
    <source>
        <dbReference type="ARBA" id="ARBA00022475"/>
    </source>
</evidence>
<evidence type="ECO:0000256" key="5">
    <source>
        <dbReference type="ARBA" id="ARBA00022553"/>
    </source>
</evidence>
<evidence type="ECO:0000256" key="8">
    <source>
        <dbReference type="ARBA" id="ARBA00022741"/>
    </source>
</evidence>
<dbReference type="PROSITE" id="PS50109">
    <property type="entry name" value="HIS_KIN"/>
    <property type="match status" value="1"/>
</dbReference>
<dbReference type="SMART" id="SM00387">
    <property type="entry name" value="HATPase_c"/>
    <property type="match status" value="1"/>
</dbReference>